<dbReference type="AlphaFoldDB" id="A0AAE0FUC4"/>
<dbReference type="InterPro" id="IPR024286">
    <property type="entry name" value="DUF3700"/>
</dbReference>
<reference evidence="3 4" key="1">
    <citation type="journal article" date="2015" name="Genome Biol. Evol.">
        <title>Comparative Genomics of a Bacterivorous Green Alga Reveals Evolutionary Causalities and Consequences of Phago-Mixotrophic Mode of Nutrition.</title>
        <authorList>
            <person name="Burns J.A."/>
            <person name="Paasch A."/>
            <person name="Narechania A."/>
            <person name="Kim E."/>
        </authorList>
    </citation>
    <scope>NUCLEOTIDE SEQUENCE [LARGE SCALE GENOMIC DNA]</scope>
    <source>
        <strain evidence="3 4">PLY_AMNH</strain>
    </source>
</reference>
<dbReference type="SUPFAM" id="SSF56235">
    <property type="entry name" value="N-terminal nucleophile aminohydrolases (Ntn hydrolases)"/>
    <property type="match status" value="1"/>
</dbReference>
<gene>
    <name evidence="3" type="ORF">CYMTET_25289</name>
</gene>
<dbReference type="InterPro" id="IPR017932">
    <property type="entry name" value="GATase_2_dom"/>
</dbReference>
<feature type="compositionally biased region" description="Polar residues" evidence="1">
    <location>
        <begin position="21"/>
        <end position="32"/>
    </location>
</feature>
<name>A0AAE0FUC4_9CHLO</name>
<dbReference type="InterPro" id="IPR044828">
    <property type="entry name" value="TSJT1-like"/>
</dbReference>
<keyword evidence="4" id="KW-1185">Reference proteome</keyword>
<dbReference type="PROSITE" id="PS51278">
    <property type="entry name" value="GATASE_TYPE_2"/>
    <property type="match status" value="1"/>
</dbReference>
<evidence type="ECO:0000256" key="1">
    <source>
        <dbReference type="SAM" id="MobiDB-lite"/>
    </source>
</evidence>
<feature type="region of interest" description="Disordered" evidence="1">
    <location>
        <begin position="1"/>
        <end position="35"/>
    </location>
</feature>
<dbReference type="EMBL" id="LGRX02013460">
    <property type="protein sequence ID" value="KAK3266064.1"/>
    <property type="molecule type" value="Genomic_DNA"/>
</dbReference>
<accession>A0AAE0FUC4</accession>
<protein>
    <recommendedName>
        <fullName evidence="2">Glutamine amidotransferase type-2 domain-containing protein</fullName>
    </recommendedName>
</protein>
<dbReference type="InterPro" id="IPR029055">
    <property type="entry name" value="Ntn_hydrolases_N"/>
</dbReference>
<sequence>MTSSVDLQSRFEDNDAEAERNANSPKSRSGSMDQGDRHVRAMSHHYYAQRGESFPCSPLLLDEHGDFREVVFDTSCGTAENPFQPTGGTMALSASFPNISASCLTHSSDATTSAPGMAVVFIGIVNNEAEIRDLYDLQSDRGTAADLISELYMKGFTDKYGDATDQPATLLANLDGDFAFVLYDAASDYLLSTRSSSGAVPLYWSIAADDGSLLFSSEQSAMPTLSRTASGHPTEFPCGCFFENTGTGHKQYEHGELFSFRRQMPSTRPIKPLTRVDSRGQCCGLEFRTMSGHDLAAMVVGDH</sequence>
<dbReference type="Gene3D" id="3.60.20.10">
    <property type="entry name" value="Glutamine Phosphoribosylpyrophosphate, subunit 1, domain 1"/>
    <property type="match status" value="1"/>
</dbReference>
<dbReference type="SMART" id="SM01172">
    <property type="entry name" value="DUF3700"/>
    <property type="match status" value="1"/>
</dbReference>
<dbReference type="Proteomes" id="UP001190700">
    <property type="component" value="Unassembled WGS sequence"/>
</dbReference>
<evidence type="ECO:0000259" key="2">
    <source>
        <dbReference type="PROSITE" id="PS51278"/>
    </source>
</evidence>
<dbReference type="PANTHER" id="PTHR45952:SF4">
    <property type="entry name" value="ALUMINUM INDUCED PROTEIN WITH YGL AND LRDR MOTIFS"/>
    <property type="match status" value="1"/>
</dbReference>
<dbReference type="Pfam" id="PF12481">
    <property type="entry name" value="DUF3700"/>
    <property type="match status" value="1"/>
</dbReference>
<feature type="compositionally biased region" description="Basic and acidic residues" evidence="1">
    <location>
        <begin position="9"/>
        <end position="20"/>
    </location>
</feature>
<dbReference type="PANTHER" id="PTHR45952">
    <property type="entry name" value="ALUMINUM INDUCED PROTEIN WITH YGL AND LRDR MOTIFS"/>
    <property type="match status" value="1"/>
</dbReference>
<evidence type="ECO:0000313" key="4">
    <source>
        <dbReference type="Proteomes" id="UP001190700"/>
    </source>
</evidence>
<feature type="domain" description="Glutamine amidotransferase type-2" evidence="2">
    <location>
        <begin position="1"/>
        <end position="263"/>
    </location>
</feature>
<organism evidence="3 4">
    <name type="scientific">Cymbomonas tetramitiformis</name>
    <dbReference type="NCBI Taxonomy" id="36881"/>
    <lineage>
        <taxon>Eukaryota</taxon>
        <taxon>Viridiplantae</taxon>
        <taxon>Chlorophyta</taxon>
        <taxon>Pyramimonadophyceae</taxon>
        <taxon>Pyramimonadales</taxon>
        <taxon>Pyramimonadaceae</taxon>
        <taxon>Cymbomonas</taxon>
    </lineage>
</organism>
<proteinExistence type="predicted"/>
<evidence type="ECO:0000313" key="3">
    <source>
        <dbReference type="EMBL" id="KAK3266064.1"/>
    </source>
</evidence>
<comment type="caution">
    <text evidence="3">The sequence shown here is derived from an EMBL/GenBank/DDBJ whole genome shotgun (WGS) entry which is preliminary data.</text>
</comment>